<protein>
    <recommendedName>
        <fullName evidence="3">DUF1905 domain-containing protein</fullName>
    </recommendedName>
</protein>
<dbReference type="InterPro" id="IPR037079">
    <property type="entry name" value="AF2212/PG0164-like_sf"/>
</dbReference>
<dbReference type="SUPFAM" id="SSF141694">
    <property type="entry name" value="AF2212/PG0164-like"/>
    <property type="match status" value="1"/>
</dbReference>
<dbReference type="RefSeq" id="WP_184292301.1">
    <property type="nucleotide sequence ID" value="NZ_JACHJO010000008.1"/>
</dbReference>
<dbReference type="Gene3D" id="2.40.30.100">
    <property type="entry name" value="AF2212/PG0164-like"/>
    <property type="match status" value="1"/>
</dbReference>
<organism evidence="1 2">
    <name type="scientific">Nocardiopsis algeriensis</name>
    <dbReference type="NCBI Taxonomy" id="1478215"/>
    <lineage>
        <taxon>Bacteria</taxon>
        <taxon>Bacillati</taxon>
        <taxon>Actinomycetota</taxon>
        <taxon>Actinomycetes</taxon>
        <taxon>Streptosporangiales</taxon>
        <taxon>Nocardiopsidaceae</taxon>
        <taxon>Nocardiopsis</taxon>
    </lineage>
</organism>
<name>A0A841IXB6_9ACTN</name>
<dbReference type="Pfam" id="PF08922">
    <property type="entry name" value="DUF1905"/>
    <property type="match status" value="1"/>
</dbReference>
<sequence>MPTEPKPAQEIDNEFTETIVKEKNSGWACVIVPGSGDYFGTRKPVKVSGTIDGHDFQATMLPMGDGTHMLPVKAALRKTLKKDCGDEVSVHLLKRLN</sequence>
<evidence type="ECO:0008006" key="3">
    <source>
        <dbReference type="Google" id="ProtNLM"/>
    </source>
</evidence>
<dbReference type="AlphaFoldDB" id="A0A841IXB6"/>
<reference evidence="1 2" key="1">
    <citation type="submission" date="2020-08" db="EMBL/GenBank/DDBJ databases">
        <title>Genomic Encyclopedia of Type Strains, Phase III (KMG-III): the genomes of soil and plant-associated and newly described type strains.</title>
        <authorList>
            <person name="Whitman W."/>
        </authorList>
    </citation>
    <scope>NUCLEOTIDE SEQUENCE [LARGE SCALE GENOMIC DNA]</scope>
    <source>
        <strain evidence="1 2">CECT 8712</strain>
    </source>
</reference>
<dbReference type="EMBL" id="JACHJO010000008">
    <property type="protein sequence ID" value="MBB6120868.1"/>
    <property type="molecule type" value="Genomic_DNA"/>
</dbReference>
<accession>A0A841IXB6</accession>
<proteinExistence type="predicted"/>
<keyword evidence="2" id="KW-1185">Reference proteome</keyword>
<dbReference type="Proteomes" id="UP000536604">
    <property type="component" value="Unassembled WGS sequence"/>
</dbReference>
<evidence type="ECO:0000313" key="1">
    <source>
        <dbReference type="EMBL" id="MBB6120868.1"/>
    </source>
</evidence>
<dbReference type="InterPro" id="IPR015018">
    <property type="entry name" value="DUF1905"/>
</dbReference>
<evidence type="ECO:0000313" key="2">
    <source>
        <dbReference type="Proteomes" id="UP000536604"/>
    </source>
</evidence>
<gene>
    <name evidence="1" type="ORF">FHS13_002829</name>
</gene>
<comment type="caution">
    <text evidence="1">The sequence shown here is derived from an EMBL/GenBank/DDBJ whole genome shotgun (WGS) entry which is preliminary data.</text>
</comment>